<dbReference type="OrthoDB" id="10427740at2759"/>
<accession>U4LLJ4</accession>
<dbReference type="AlphaFoldDB" id="U4LLJ4"/>
<organism evidence="1 2">
    <name type="scientific">Pyronema omphalodes (strain CBS 100304)</name>
    <name type="common">Pyronema confluens</name>
    <dbReference type="NCBI Taxonomy" id="1076935"/>
    <lineage>
        <taxon>Eukaryota</taxon>
        <taxon>Fungi</taxon>
        <taxon>Dikarya</taxon>
        <taxon>Ascomycota</taxon>
        <taxon>Pezizomycotina</taxon>
        <taxon>Pezizomycetes</taxon>
        <taxon>Pezizales</taxon>
        <taxon>Pyronemataceae</taxon>
        <taxon>Pyronema</taxon>
    </lineage>
</organism>
<dbReference type="STRING" id="1076935.U4LLJ4"/>
<dbReference type="Proteomes" id="UP000018144">
    <property type="component" value="Unassembled WGS sequence"/>
</dbReference>
<reference evidence="1 2" key="1">
    <citation type="journal article" date="2013" name="PLoS Genet.">
        <title>The genome and development-dependent transcriptomes of Pyronema confluens: a window into fungal evolution.</title>
        <authorList>
            <person name="Traeger S."/>
            <person name="Altegoer F."/>
            <person name="Freitag M."/>
            <person name="Gabaldon T."/>
            <person name="Kempken F."/>
            <person name="Kumar A."/>
            <person name="Marcet-Houben M."/>
            <person name="Poggeler S."/>
            <person name="Stajich J.E."/>
            <person name="Nowrousian M."/>
        </authorList>
    </citation>
    <scope>NUCLEOTIDE SEQUENCE [LARGE SCALE GENOMIC DNA]</scope>
    <source>
        <strain evidence="2">CBS 100304</strain>
        <tissue evidence="1">Vegetative mycelium</tissue>
    </source>
</reference>
<proteinExistence type="predicted"/>
<evidence type="ECO:0000313" key="1">
    <source>
        <dbReference type="EMBL" id="CCX14258.1"/>
    </source>
</evidence>
<keyword evidence="2" id="KW-1185">Reference proteome</keyword>
<dbReference type="EMBL" id="HF935944">
    <property type="protein sequence ID" value="CCX14258.1"/>
    <property type="molecule type" value="Genomic_DNA"/>
</dbReference>
<dbReference type="Gene3D" id="3.40.630.10">
    <property type="entry name" value="Zn peptidases"/>
    <property type="match status" value="1"/>
</dbReference>
<gene>
    <name evidence="1" type="ORF">PCON_13851</name>
</gene>
<name>U4LLJ4_PYROM</name>
<dbReference type="SUPFAM" id="SSF53187">
    <property type="entry name" value="Zn-dependent exopeptidases"/>
    <property type="match status" value="1"/>
</dbReference>
<sequence>MIPRKNLLAQVFCSAPARQYYSLRNPPQPVNLKIDRVRFTATIEEVARVKQPNIAPNPSSLLRRYLLDSLAPPPGTPPYLSPSLDELGNLFIPLPCTRPSLPTILLGASSTLPTLSALEIARTLLKHPLHHPLTLALWTNSSARPNLGSATWAGELSVKKAWKMKERSGKTVEAVLEEGAWRGERPCSLRAGPWMGAYFQMVAIASSNPSQVFHENFGGLEVASGVEAFGYVEVTFKRVEHQDKVYYALNPEWRHEVISRMIAGAKSVAEEFGARITKEKIGEDGFMIGLWHPRVVEDIWDAIKSEWRRTDVDWVKIQSARMIMNEPPVLFGGDVQEVLMEETASMMGVLDWEGFKTLETVLSVPTDAAAPAKHGIPTGVLVVGGREEDWSNAAQTMLNAILEWDRRHSAIERIPERSFLE</sequence>
<protein>
    <submittedName>
        <fullName evidence="1">Uncharacterized protein</fullName>
    </submittedName>
</protein>
<evidence type="ECO:0000313" key="2">
    <source>
        <dbReference type="Proteomes" id="UP000018144"/>
    </source>
</evidence>